<reference evidence="1 2" key="1">
    <citation type="submission" date="2018-09" db="EMBL/GenBank/DDBJ databases">
        <title>Genomic Encyclopedia of Archaeal and Bacterial Type Strains, Phase II (KMG-II): from individual species to whole genera.</title>
        <authorList>
            <person name="Goeker M."/>
        </authorList>
    </citation>
    <scope>NUCLEOTIDE SEQUENCE [LARGE SCALE GENOMIC DNA]</scope>
    <source>
        <strain evidence="1 2">DSM 21950</strain>
    </source>
</reference>
<comment type="caution">
    <text evidence="1">The sequence shown here is derived from an EMBL/GenBank/DDBJ whole genome shotgun (WGS) entry which is preliminary data.</text>
</comment>
<organism evidence="1 2">
    <name type="scientific">Marinifilum flexuosum</name>
    <dbReference type="NCBI Taxonomy" id="1117708"/>
    <lineage>
        <taxon>Bacteria</taxon>
        <taxon>Pseudomonadati</taxon>
        <taxon>Bacteroidota</taxon>
        <taxon>Bacteroidia</taxon>
        <taxon>Marinilabiliales</taxon>
        <taxon>Marinifilaceae</taxon>
    </lineage>
</organism>
<dbReference type="Proteomes" id="UP000284531">
    <property type="component" value="Unassembled WGS sequence"/>
</dbReference>
<proteinExistence type="predicted"/>
<sequence>MDQDKQEKQKLDKILELNKPLAIAYSLKQEAISIN</sequence>
<evidence type="ECO:0000313" key="2">
    <source>
        <dbReference type="Proteomes" id="UP000284531"/>
    </source>
</evidence>
<dbReference type="EMBL" id="RAPQ01000011">
    <property type="protein sequence ID" value="RKD98563.1"/>
    <property type="molecule type" value="Genomic_DNA"/>
</dbReference>
<keyword evidence="2" id="KW-1185">Reference proteome</keyword>
<name>A0A419WSV9_9BACT</name>
<evidence type="ECO:0000313" key="1">
    <source>
        <dbReference type="EMBL" id="RKD98563.1"/>
    </source>
</evidence>
<protein>
    <submittedName>
        <fullName evidence="1">Uncharacterized protein</fullName>
    </submittedName>
</protein>
<dbReference type="AlphaFoldDB" id="A0A419WSV9"/>
<gene>
    <name evidence="1" type="ORF">BXY64_3422</name>
</gene>
<accession>A0A419WSV9</accession>